<evidence type="ECO:0000256" key="1">
    <source>
        <dbReference type="ARBA" id="ARBA00021364"/>
    </source>
</evidence>
<sequence>MPHVRLAVSQEFVSRRPRATPRPCERGADSGGGLGARSDGPEPTPALAHTETPIAAMATATLREPSTHVVDGGGSQKTVATGLDWSQRRGLVSPEHACMGAASKARDDRQVRLAHTANQPRGTRTQDGRPLGCVRRHPRGLNKRASWLACRRSSNVAEHSSRSNANKAEERAHRLPRDGAAPGSSTIKLQIPIAAVPRQEARARIHPDDDGYVGTQRSAANSEPACLLLLLLLDPVSCLGRVPGPASTRATESTPARLSLFSSLSPPRRLHLALPQLSSSLLPLVVRPCRERADVSPSRATLNLNPHPYYKHPPSAISSPSTVRSVIMSEITAASLPALLEHDNRVKLAGLDVDGILRGKIVSKKKFLSIAEAGFGFCSVIFGWDMHDQTYLRELKVSNAENGYRDMLAIPDLSSYRRIPWENNVPFFLVSFFDPETREPISACPRGLLRNQVEKLKAHGYGAMAGAEYEFYTFKTPSSDDSSPAAFLQRNPPSQLPSLTEGMFGYSLTRPVHNKDWYYDVYDTCANFSCDIEGWHTESGPGVYEAALEFGEVAQMADRASLFKYVVKSVGANHGITPCFMAKPKQGLPGNSGHMHISLVDKEGKNLLARETMDESAEWKDIAGLSDMGRHFLAGLLEGLPDIMPILAPTINSYKRLVENFWAPVTVSWGFEHRAASIRIISPPTSKAGATRFEVRVPGADTNPHFVLAAILGCGWRGVERKLAIPCPPLAMGQDVGGKEDMGERLAKSLREATDRFKREGSVAREVFGDDFVDHFGGTRENEVRLWDEAVTDWEMKRYIETV</sequence>
<dbReference type="SMART" id="SM01230">
    <property type="entry name" value="Gln-synt_C"/>
    <property type="match status" value="1"/>
</dbReference>
<evidence type="ECO:0000313" key="8">
    <source>
        <dbReference type="Proteomes" id="UP001287286"/>
    </source>
</evidence>
<feature type="compositionally biased region" description="Basic and acidic residues" evidence="5">
    <location>
        <begin position="167"/>
        <end position="177"/>
    </location>
</feature>
<dbReference type="SUPFAM" id="SSF55931">
    <property type="entry name" value="Glutamine synthetase/guanido kinase"/>
    <property type="match status" value="1"/>
</dbReference>
<dbReference type="InterPro" id="IPR008146">
    <property type="entry name" value="Gln_synth_cat_dom"/>
</dbReference>
<keyword evidence="2" id="KW-0436">Ligase</keyword>
<dbReference type="Pfam" id="PF00120">
    <property type="entry name" value="Gln-synt_C"/>
    <property type="match status" value="1"/>
</dbReference>
<organism evidence="7 8">
    <name type="scientific">Purpureocillium lilacinum</name>
    <name type="common">Paecilomyces lilacinus</name>
    <dbReference type="NCBI Taxonomy" id="33203"/>
    <lineage>
        <taxon>Eukaryota</taxon>
        <taxon>Fungi</taxon>
        <taxon>Dikarya</taxon>
        <taxon>Ascomycota</taxon>
        <taxon>Pezizomycotina</taxon>
        <taxon>Sordariomycetes</taxon>
        <taxon>Hypocreomycetidae</taxon>
        <taxon>Hypocreales</taxon>
        <taxon>Ophiocordycipitaceae</taxon>
        <taxon>Purpureocillium</taxon>
    </lineage>
</organism>
<dbReference type="InterPro" id="IPR036651">
    <property type="entry name" value="Gln_synt_N_sf"/>
</dbReference>
<dbReference type="Gene3D" id="3.30.590.10">
    <property type="entry name" value="Glutamine synthetase/guanido kinase, catalytic domain"/>
    <property type="match status" value="1"/>
</dbReference>
<evidence type="ECO:0000313" key="7">
    <source>
        <dbReference type="EMBL" id="KAK4081354.1"/>
    </source>
</evidence>
<dbReference type="Gene3D" id="3.10.20.70">
    <property type="entry name" value="Glutamine synthetase, N-terminal domain"/>
    <property type="match status" value="1"/>
</dbReference>
<evidence type="ECO:0000256" key="3">
    <source>
        <dbReference type="PROSITE-ProRule" id="PRU01331"/>
    </source>
</evidence>
<dbReference type="Proteomes" id="UP001287286">
    <property type="component" value="Unassembled WGS sequence"/>
</dbReference>
<feature type="region of interest" description="Disordered" evidence="5">
    <location>
        <begin position="1"/>
        <end position="47"/>
    </location>
</feature>
<dbReference type="PANTHER" id="PTHR43785">
    <property type="entry name" value="GAMMA-GLUTAMYLPUTRESCINE SYNTHETASE"/>
    <property type="match status" value="1"/>
</dbReference>
<comment type="caution">
    <text evidence="7">The sequence shown here is derived from an EMBL/GenBank/DDBJ whole genome shotgun (WGS) entry which is preliminary data.</text>
</comment>
<dbReference type="PANTHER" id="PTHR43785:SF12">
    <property type="entry name" value="TYPE-1 GLUTAMINE SYNTHETASE 2"/>
    <property type="match status" value="1"/>
</dbReference>
<dbReference type="EMBL" id="JAWRVI010000075">
    <property type="protein sequence ID" value="KAK4081354.1"/>
    <property type="molecule type" value="Genomic_DNA"/>
</dbReference>
<keyword evidence="8" id="KW-1185">Reference proteome</keyword>
<protein>
    <recommendedName>
        <fullName evidence="1">Glutamine synthetase</fullName>
    </recommendedName>
</protein>
<name>A0ABR0BIS4_PURLI</name>
<evidence type="ECO:0000256" key="2">
    <source>
        <dbReference type="ARBA" id="ARBA00022598"/>
    </source>
</evidence>
<feature type="region of interest" description="Disordered" evidence="5">
    <location>
        <begin position="117"/>
        <end position="137"/>
    </location>
</feature>
<evidence type="ECO:0000256" key="4">
    <source>
        <dbReference type="RuleBase" id="RU000384"/>
    </source>
</evidence>
<dbReference type="SUPFAM" id="SSF54368">
    <property type="entry name" value="Glutamine synthetase, N-terminal domain"/>
    <property type="match status" value="1"/>
</dbReference>
<gene>
    <name evidence="7" type="ORF">Purlil1_11696</name>
</gene>
<dbReference type="PROSITE" id="PS51987">
    <property type="entry name" value="GS_CATALYTIC"/>
    <property type="match status" value="1"/>
</dbReference>
<feature type="compositionally biased region" description="Polar residues" evidence="5">
    <location>
        <begin position="152"/>
        <end position="166"/>
    </location>
</feature>
<proteinExistence type="inferred from homology"/>
<reference evidence="7 8" key="1">
    <citation type="journal article" date="2024" name="Microbiol. Resour. Announc.">
        <title>Genome annotations for the ascomycete fungi Trichoderma harzianum, Trichoderma aggressivum, and Purpureocillium lilacinum.</title>
        <authorList>
            <person name="Beijen E.P.W."/>
            <person name="Ohm R.A."/>
        </authorList>
    </citation>
    <scope>NUCLEOTIDE SEQUENCE [LARGE SCALE GENOMIC DNA]</scope>
    <source>
        <strain evidence="7 8">CBS 150709</strain>
    </source>
</reference>
<dbReference type="InterPro" id="IPR014746">
    <property type="entry name" value="Gln_synth/guanido_kin_cat_dom"/>
</dbReference>
<feature type="domain" description="GS catalytic" evidence="6">
    <location>
        <begin position="445"/>
        <end position="803"/>
    </location>
</feature>
<accession>A0ABR0BIS4</accession>
<evidence type="ECO:0000256" key="5">
    <source>
        <dbReference type="SAM" id="MobiDB-lite"/>
    </source>
</evidence>
<evidence type="ECO:0000259" key="6">
    <source>
        <dbReference type="PROSITE" id="PS51987"/>
    </source>
</evidence>
<comment type="similarity">
    <text evidence="3 4">Belongs to the glutamine synthetase family.</text>
</comment>
<feature type="region of interest" description="Disordered" evidence="5">
    <location>
        <begin position="152"/>
        <end position="187"/>
    </location>
</feature>